<comment type="subcellular location">
    <subcellularLocation>
        <location evidence="1">Nucleus</location>
    </subcellularLocation>
</comment>
<evidence type="ECO:0000256" key="2">
    <source>
        <dbReference type="ARBA" id="ARBA00008302"/>
    </source>
</evidence>
<dbReference type="Gene3D" id="3.30.200.20">
    <property type="entry name" value="Phosphorylase Kinase, domain 1"/>
    <property type="match status" value="1"/>
</dbReference>
<sequence length="446" mass="49223">MVAVALRSSGDAQTSLRVSTIKRNTLQLLGQHWCPSYCPFPPVFQLESSTLCQSQHETFSAASASFWAAVSHSFQLLIADSTQTGLGILQTRTRMSGHHGVPMGKGTVGGGTFRNPGSEVTVFPWAPPLLSGWKRLSMKEAGDNLHEQMNSMMGALQELKLLQVQTALEQLDISGSQRSTPALAPWAKETPVKLMDCMDHGGGDRSPTYSEDEPSTLSSSIESSCCSSQNSMHYASSPTTTGSSGTDLHTPLPTEPSQRLFIKESPCRNWESRGSMEDTSDWTSSLMCQTRNRQPLVLGDNIFADLVENWLDLPEVEKKSLEPTEDHSLRMSRSQEICRKISLTANMFKKILRSVRPDKDKLLKEKPGWLPLADRQADVSKRAKKVAKPKGTFYLPFRVSVAGKKGLQPADDQKSPRPPVYIAELPADSKEKVQPPLFDYNTAVWV</sequence>
<dbReference type="InterPro" id="IPR029267">
    <property type="entry name" value="FAM212"/>
</dbReference>
<keyword evidence="3" id="KW-0539">Nucleus</keyword>
<evidence type="ECO:0000259" key="5">
    <source>
        <dbReference type="Pfam" id="PF15342"/>
    </source>
</evidence>
<reference evidence="6" key="1">
    <citation type="journal article" date="2021" name="Cell">
        <title>Tracing the genetic footprints of vertebrate landing in non-teleost ray-finned fishes.</title>
        <authorList>
            <person name="Bi X."/>
            <person name="Wang K."/>
            <person name="Yang L."/>
            <person name="Pan H."/>
            <person name="Jiang H."/>
            <person name="Wei Q."/>
            <person name="Fang M."/>
            <person name="Yu H."/>
            <person name="Zhu C."/>
            <person name="Cai Y."/>
            <person name="He Y."/>
            <person name="Gan X."/>
            <person name="Zeng H."/>
            <person name="Yu D."/>
            <person name="Zhu Y."/>
            <person name="Jiang H."/>
            <person name="Qiu Q."/>
            <person name="Yang H."/>
            <person name="Zhang Y.E."/>
            <person name="Wang W."/>
            <person name="Zhu M."/>
            <person name="He S."/>
            <person name="Zhang G."/>
        </authorList>
    </citation>
    <scope>NUCLEOTIDE SEQUENCE</scope>
    <source>
        <strain evidence="6">Bchr_001</strain>
    </source>
</reference>
<comment type="caution">
    <text evidence="6">The sequence shown here is derived from an EMBL/GenBank/DDBJ whole genome shotgun (WGS) entry which is preliminary data.</text>
</comment>
<feature type="compositionally biased region" description="Low complexity" evidence="4">
    <location>
        <begin position="215"/>
        <end position="246"/>
    </location>
</feature>
<evidence type="ECO:0000256" key="1">
    <source>
        <dbReference type="ARBA" id="ARBA00004123"/>
    </source>
</evidence>
<protein>
    <submittedName>
        <fullName evidence="6">INKA2 protein</fullName>
    </submittedName>
</protein>
<comment type="similarity">
    <text evidence="2">Belongs to the INKA family.</text>
</comment>
<dbReference type="PANTHER" id="PTHR28615:SF2">
    <property type="entry name" value="PAK4-INHIBITOR INKA2"/>
    <property type="match status" value="1"/>
</dbReference>
<keyword evidence="7" id="KW-1185">Reference proteome</keyword>
<evidence type="ECO:0000313" key="6">
    <source>
        <dbReference type="EMBL" id="MBN3291058.1"/>
    </source>
</evidence>
<dbReference type="Proteomes" id="UP001166052">
    <property type="component" value="Unassembled WGS sequence"/>
</dbReference>
<feature type="non-terminal residue" evidence="6">
    <location>
        <position position="1"/>
    </location>
</feature>
<proteinExistence type="inferred from homology"/>
<name>A0ABS2YYU9_POLSE</name>
<accession>A0ABS2YYU9</accession>
<gene>
    <name evidence="6" type="primary">Inka2</name>
    <name evidence="6" type="ORF">GTO92_0006269</name>
</gene>
<evidence type="ECO:0000313" key="7">
    <source>
        <dbReference type="Proteomes" id="UP001166052"/>
    </source>
</evidence>
<evidence type="ECO:0000256" key="3">
    <source>
        <dbReference type="ARBA" id="ARBA00023242"/>
    </source>
</evidence>
<evidence type="ECO:0000256" key="4">
    <source>
        <dbReference type="SAM" id="MobiDB-lite"/>
    </source>
</evidence>
<feature type="non-terminal residue" evidence="6">
    <location>
        <position position="446"/>
    </location>
</feature>
<feature type="region of interest" description="Disordered" evidence="4">
    <location>
        <begin position="194"/>
        <end position="257"/>
    </location>
</feature>
<feature type="domain" description="FAM212" evidence="5">
    <location>
        <begin position="270"/>
        <end position="316"/>
    </location>
</feature>
<dbReference type="EMBL" id="JAAWVN010010598">
    <property type="protein sequence ID" value="MBN3291058.1"/>
    <property type="molecule type" value="Genomic_DNA"/>
</dbReference>
<dbReference type="InterPro" id="IPR039201">
    <property type="entry name" value="Inka"/>
</dbReference>
<dbReference type="PANTHER" id="PTHR28615">
    <property type="entry name" value="PAK4-INHIBITOR INKA1-RELATED"/>
    <property type="match status" value="1"/>
</dbReference>
<organism evidence="6 7">
    <name type="scientific">Polypterus senegalus</name>
    <name type="common">Senegal bichir</name>
    <dbReference type="NCBI Taxonomy" id="55291"/>
    <lineage>
        <taxon>Eukaryota</taxon>
        <taxon>Metazoa</taxon>
        <taxon>Chordata</taxon>
        <taxon>Craniata</taxon>
        <taxon>Vertebrata</taxon>
        <taxon>Euteleostomi</taxon>
        <taxon>Actinopterygii</taxon>
        <taxon>Polypteriformes</taxon>
        <taxon>Polypteridae</taxon>
        <taxon>Polypterus</taxon>
    </lineage>
</organism>
<dbReference type="Pfam" id="PF15342">
    <property type="entry name" value="FAM212"/>
    <property type="match status" value="1"/>
</dbReference>